<organism evidence="4 5">
    <name type="scientific">Paracoccus seriniphilus</name>
    <dbReference type="NCBI Taxonomy" id="184748"/>
    <lineage>
        <taxon>Bacteria</taxon>
        <taxon>Pseudomonadati</taxon>
        <taxon>Pseudomonadota</taxon>
        <taxon>Alphaproteobacteria</taxon>
        <taxon>Rhodobacterales</taxon>
        <taxon>Paracoccaceae</taxon>
        <taxon>Paracoccus</taxon>
    </lineage>
</organism>
<dbReference type="SUPFAM" id="SSF51905">
    <property type="entry name" value="FAD/NAD(P)-binding domain"/>
    <property type="match status" value="1"/>
</dbReference>
<dbReference type="InterPro" id="IPR006076">
    <property type="entry name" value="FAD-dep_OxRdtase"/>
</dbReference>
<dbReference type="Gene3D" id="3.50.50.60">
    <property type="entry name" value="FAD/NAD(P)-binding domain"/>
    <property type="match status" value="2"/>
</dbReference>
<comment type="similarity">
    <text evidence="1">Belongs to the DadA oxidoreductase family.</text>
</comment>
<dbReference type="RefSeq" id="WP_089343333.1">
    <property type="nucleotide sequence ID" value="NZ_CP067129.1"/>
</dbReference>
<protein>
    <submittedName>
        <fullName evidence="4">Glycine/D-amino acid oxidase</fullName>
    </submittedName>
</protein>
<evidence type="ECO:0000259" key="3">
    <source>
        <dbReference type="Pfam" id="PF01266"/>
    </source>
</evidence>
<dbReference type="GO" id="GO:0005737">
    <property type="term" value="C:cytoplasm"/>
    <property type="evidence" value="ECO:0007669"/>
    <property type="project" value="TreeGrafter"/>
</dbReference>
<dbReference type="PANTHER" id="PTHR13847">
    <property type="entry name" value="SARCOSINE DEHYDROGENASE-RELATED"/>
    <property type="match status" value="1"/>
</dbReference>
<dbReference type="Pfam" id="PF01266">
    <property type="entry name" value="DAO"/>
    <property type="match status" value="1"/>
</dbReference>
<dbReference type="Gene3D" id="3.30.9.10">
    <property type="entry name" value="D-Amino Acid Oxidase, subunit A, domain 2"/>
    <property type="match status" value="1"/>
</dbReference>
<reference evidence="4 5" key="1">
    <citation type="submission" date="2017-07" db="EMBL/GenBank/DDBJ databases">
        <authorList>
            <person name="Sun Z.S."/>
            <person name="Albrecht U."/>
            <person name="Echele G."/>
            <person name="Lee C.C."/>
        </authorList>
    </citation>
    <scope>NUCLEOTIDE SEQUENCE [LARGE SCALE GENOMIC DNA]</scope>
    <source>
        <strain evidence="4 5">DSM 14827</strain>
    </source>
</reference>
<dbReference type="Proteomes" id="UP000198307">
    <property type="component" value="Unassembled WGS sequence"/>
</dbReference>
<dbReference type="InterPro" id="IPR036188">
    <property type="entry name" value="FAD/NAD-bd_sf"/>
</dbReference>
<keyword evidence="5" id="KW-1185">Reference proteome</keyword>
<accession>A0A239PRH1</accession>
<evidence type="ECO:0000256" key="2">
    <source>
        <dbReference type="ARBA" id="ARBA00023002"/>
    </source>
</evidence>
<dbReference type="OrthoDB" id="9787190at2"/>
<dbReference type="AlphaFoldDB" id="A0A239PRH1"/>
<dbReference type="GO" id="GO:0005886">
    <property type="term" value="C:plasma membrane"/>
    <property type="evidence" value="ECO:0007669"/>
    <property type="project" value="TreeGrafter"/>
</dbReference>
<gene>
    <name evidence="4" type="ORF">SAMN05444959_10319</name>
</gene>
<evidence type="ECO:0000256" key="1">
    <source>
        <dbReference type="ARBA" id="ARBA00009410"/>
    </source>
</evidence>
<dbReference type="GO" id="GO:0055130">
    <property type="term" value="P:D-alanine catabolic process"/>
    <property type="evidence" value="ECO:0007669"/>
    <property type="project" value="TreeGrafter"/>
</dbReference>
<feature type="domain" description="FAD dependent oxidoreductase" evidence="3">
    <location>
        <begin position="20"/>
        <end position="417"/>
    </location>
</feature>
<evidence type="ECO:0000313" key="5">
    <source>
        <dbReference type="Proteomes" id="UP000198307"/>
    </source>
</evidence>
<evidence type="ECO:0000313" key="4">
    <source>
        <dbReference type="EMBL" id="SNT72522.1"/>
    </source>
</evidence>
<dbReference type="PANTHER" id="PTHR13847:SF280">
    <property type="entry name" value="D-AMINO ACID DEHYDROGENASE"/>
    <property type="match status" value="1"/>
</dbReference>
<dbReference type="EMBL" id="FZQB01000003">
    <property type="protein sequence ID" value="SNT72522.1"/>
    <property type="molecule type" value="Genomic_DNA"/>
</dbReference>
<proteinExistence type="inferred from homology"/>
<name>A0A239PRH1_9RHOB</name>
<sequence>MPGPKPDPVESNAELPRQVDVVIIGGGIAGVCAALELLEQGKSVAICEKGRIGAEQSSRNWGWVRLTHRDPREMPLMLESVRLWQDMDRRTGQQTGYRQCGSTYVVNSESALEAERHAVDALQSFQVPARMLTRDEVLQAFPGLTSDIRGALHNPHDGRAEPQKAAPAIARAVQEKGGSIHQECAVRSVETAAGRVCAVITEKGRIACDAALVAAGVWSRLFLGNLGIDLPQLQTKGSVLRIEPLANGPEGTLKHPDFAMRKRADGGYTIASATPGRYQLTPDSFRLLTRFLPTLRNEWRSIGLGIGPAFLDALRTPRRWKATDISPFERMRILDPEPDDRILDSALAAVKAAHAPFKNARVAQRWAGYMDVLPDVIPVISATEGVRNGLPGLYVCSGFSGHGFGLGTGAGRLAAELISGQAPCLDPSAFRLHRFSDGSRITPMKNIIQGAKA</sequence>
<keyword evidence="2" id="KW-0560">Oxidoreductase</keyword>
<dbReference type="GO" id="GO:0008718">
    <property type="term" value="F:D-amino-acid dehydrogenase activity"/>
    <property type="evidence" value="ECO:0007669"/>
    <property type="project" value="TreeGrafter"/>
</dbReference>